<evidence type="ECO:0000313" key="3">
    <source>
        <dbReference type="Proteomes" id="UP000178129"/>
    </source>
</evidence>
<dbReference type="EMBL" id="FJUW01000015">
    <property type="protein sequence ID" value="CZS98519.1"/>
    <property type="molecule type" value="Genomic_DNA"/>
</dbReference>
<organism evidence="2 3">
    <name type="scientific">Rhynchosporium graminicola</name>
    <dbReference type="NCBI Taxonomy" id="2792576"/>
    <lineage>
        <taxon>Eukaryota</taxon>
        <taxon>Fungi</taxon>
        <taxon>Dikarya</taxon>
        <taxon>Ascomycota</taxon>
        <taxon>Pezizomycotina</taxon>
        <taxon>Leotiomycetes</taxon>
        <taxon>Helotiales</taxon>
        <taxon>Ploettnerulaceae</taxon>
        <taxon>Rhynchosporium</taxon>
    </lineage>
</organism>
<gene>
    <name evidence="2" type="ORF">RCO7_04142</name>
</gene>
<evidence type="ECO:0000313" key="2">
    <source>
        <dbReference type="EMBL" id="CZS98519.1"/>
    </source>
</evidence>
<proteinExistence type="predicted"/>
<keyword evidence="3" id="KW-1185">Reference proteome</keyword>
<sequence>MEPKIKDGELLASRISPIELPPSLLAQRERQSHNYRSRRKDLDDQNIPITPRTVQMPSTNPLASGPRNVAEELGLISSSMLQLRVKVPNSARVQCKRVEVVKENRKKRSRCAASMAARFRNPS</sequence>
<dbReference type="InParanoid" id="A0A1E1KKG2"/>
<accession>A0A1E1KKG2</accession>
<protein>
    <submittedName>
        <fullName evidence="2">Uncharacterized protein</fullName>
    </submittedName>
</protein>
<dbReference type="AlphaFoldDB" id="A0A1E1KKG2"/>
<feature type="region of interest" description="Disordered" evidence="1">
    <location>
        <begin position="21"/>
        <end position="65"/>
    </location>
</feature>
<name>A0A1E1KKG2_9HELO</name>
<reference evidence="3" key="1">
    <citation type="submission" date="2016-03" db="EMBL/GenBank/DDBJ databases">
        <authorList>
            <person name="Ploux O."/>
        </authorList>
    </citation>
    <scope>NUCLEOTIDE SEQUENCE [LARGE SCALE GENOMIC DNA]</scope>
    <source>
        <strain evidence="3">UK7</strain>
    </source>
</reference>
<dbReference type="Proteomes" id="UP000178129">
    <property type="component" value="Unassembled WGS sequence"/>
</dbReference>
<comment type="caution">
    <text evidence="2">The sequence shown here is derived from an EMBL/GenBank/DDBJ whole genome shotgun (WGS) entry which is preliminary data.</text>
</comment>
<feature type="compositionally biased region" description="Polar residues" evidence="1">
    <location>
        <begin position="52"/>
        <end position="62"/>
    </location>
</feature>
<evidence type="ECO:0000256" key="1">
    <source>
        <dbReference type="SAM" id="MobiDB-lite"/>
    </source>
</evidence>